<dbReference type="EMBL" id="JBHSNM010000001">
    <property type="protein sequence ID" value="MFC5569392.1"/>
    <property type="molecule type" value="Genomic_DNA"/>
</dbReference>
<keyword evidence="3" id="KW-1185">Reference proteome</keyword>
<dbReference type="InterPro" id="IPR045057">
    <property type="entry name" value="Gcn5-rel_NAT"/>
</dbReference>
<evidence type="ECO:0000313" key="3">
    <source>
        <dbReference type="Proteomes" id="UP001596036"/>
    </source>
</evidence>
<protein>
    <submittedName>
        <fullName evidence="2">GNAT family N-acetyltransferase</fullName>
        <ecNumber evidence="2">2.3.1.-</ecNumber>
    </submittedName>
</protein>
<dbReference type="SUPFAM" id="SSF55729">
    <property type="entry name" value="Acyl-CoA N-acyltransferases (Nat)"/>
    <property type="match status" value="1"/>
</dbReference>
<keyword evidence="2" id="KW-0012">Acyltransferase</keyword>
<dbReference type="RefSeq" id="WP_386753433.1">
    <property type="nucleotide sequence ID" value="NZ_JBHSNM010000001.1"/>
</dbReference>
<dbReference type="PANTHER" id="PTHR31435:SF9">
    <property type="entry name" value="PROTEIN NATD1"/>
    <property type="match status" value="1"/>
</dbReference>
<dbReference type="InterPro" id="IPR031165">
    <property type="entry name" value="GNAT_YJDJ"/>
</dbReference>
<evidence type="ECO:0000259" key="1">
    <source>
        <dbReference type="PROSITE" id="PS51729"/>
    </source>
</evidence>
<organism evidence="2 3">
    <name type="scientific">Lysobacter yangpyeongensis</name>
    <dbReference type="NCBI Taxonomy" id="346182"/>
    <lineage>
        <taxon>Bacteria</taxon>
        <taxon>Pseudomonadati</taxon>
        <taxon>Pseudomonadota</taxon>
        <taxon>Gammaproteobacteria</taxon>
        <taxon>Lysobacterales</taxon>
        <taxon>Lysobacteraceae</taxon>
        <taxon>Lysobacter</taxon>
    </lineage>
</organism>
<keyword evidence="2" id="KW-0808">Transferase</keyword>
<feature type="domain" description="N-acetyltransferase" evidence="1">
    <location>
        <begin position="7"/>
        <end position="92"/>
    </location>
</feature>
<dbReference type="PROSITE" id="PS51729">
    <property type="entry name" value="GNAT_YJDJ"/>
    <property type="match status" value="1"/>
</dbReference>
<gene>
    <name evidence="2" type="ORF">ACFPN1_04825</name>
</gene>
<evidence type="ECO:0000313" key="2">
    <source>
        <dbReference type="EMBL" id="MFC5569392.1"/>
    </source>
</evidence>
<comment type="caution">
    <text evidence="2">The sequence shown here is derived from an EMBL/GenBank/DDBJ whole genome shotgun (WGS) entry which is preliminary data.</text>
</comment>
<dbReference type="Pfam" id="PF14542">
    <property type="entry name" value="Acetyltransf_CG"/>
    <property type="match status" value="1"/>
</dbReference>
<dbReference type="GO" id="GO:0016746">
    <property type="term" value="F:acyltransferase activity"/>
    <property type="evidence" value="ECO:0007669"/>
    <property type="project" value="UniProtKB-KW"/>
</dbReference>
<dbReference type="InterPro" id="IPR016181">
    <property type="entry name" value="Acyl_CoA_acyltransferase"/>
</dbReference>
<sequence>MQSYEIHHDPVARRFTTVVEGVEAEVTYHYDGDILVINHTGVPRPIEGRGIASELVRAAFEFARGAGIRVRPACSYAAVWVQRHKQYADLLA</sequence>
<reference evidence="3" key="1">
    <citation type="journal article" date="2019" name="Int. J. Syst. Evol. Microbiol.">
        <title>The Global Catalogue of Microorganisms (GCM) 10K type strain sequencing project: providing services to taxonomists for standard genome sequencing and annotation.</title>
        <authorList>
            <consortium name="The Broad Institute Genomics Platform"/>
            <consortium name="The Broad Institute Genome Sequencing Center for Infectious Disease"/>
            <person name="Wu L."/>
            <person name="Ma J."/>
        </authorList>
    </citation>
    <scope>NUCLEOTIDE SEQUENCE [LARGE SCALE GENOMIC DNA]</scope>
    <source>
        <strain evidence="3">KACC 11407</strain>
    </source>
</reference>
<accession>A0ABW0SK44</accession>
<dbReference type="Proteomes" id="UP001596036">
    <property type="component" value="Unassembled WGS sequence"/>
</dbReference>
<dbReference type="Gene3D" id="3.40.630.30">
    <property type="match status" value="1"/>
</dbReference>
<dbReference type="PANTHER" id="PTHR31435">
    <property type="entry name" value="PROTEIN NATD1"/>
    <property type="match status" value="1"/>
</dbReference>
<proteinExistence type="predicted"/>
<dbReference type="EC" id="2.3.1.-" evidence="2"/>
<name>A0ABW0SK44_9GAMM</name>